<sequence>EMQNVLDLFTERHNRVLFLLMLEMNLVSKNKVSHLIGNIIRDVLKYILKTAYQHKDLLCCKILADVAQTIFSENDCIYPKINSSPVYKSFDYHRMLFEIIWDEESKDNAPLKVSRSKSISNTNENVLNRSKILDHKEKLDKIIKKFISSMIINGIETEDIKNILSNILNSVFESPETQKNISEMLKHYLDEFNETKNVFAVKIEKPPIFNSKNKWKFMKRPCANYYLNKENAKIKFQLPKSFRGVRKSHLDQDIRFFNGEFVVLMVHAVF</sequence>
<reference evidence="1 2" key="1">
    <citation type="journal article" date="2024" name="BMC Biol.">
        <title>Comparative genomics of Ascetosporea gives new insight into the evolutionary basis for animal parasitism in Rhizaria.</title>
        <authorList>
            <person name="Hiltunen Thoren M."/>
            <person name="Onut-Brannstrom I."/>
            <person name="Alfjorden A."/>
            <person name="Peckova H."/>
            <person name="Swords F."/>
            <person name="Hooper C."/>
            <person name="Holzer A.S."/>
            <person name="Bass D."/>
            <person name="Burki F."/>
        </authorList>
    </citation>
    <scope>NUCLEOTIDE SEQUENCE [LARGE SCALE GENOMIC DNA]</scope>
    <source>
        <strain evidence="1">20-A016</strain>
    </source>
</reference>
<proteinExistence type="predicted"/>
<evidence type="ECO:0000313" key="2">
    <source>
        <dbReference type="Proteomes" id="UP001439008"/>
    </source>
</evidence>
<dbReference type="Proteomes" id="UP001439008">
    <property type="component" value="Unassembled WGS sequence"/>
</dbReference>
<comment type="caution">
    <text evidence="1">The sequence shown here is derived from an EMBL/GenBank/DDBJ whole genome shotgun (WGS) entry which is preliminary data.</text>
</comment>
<accession>A0ABV2AQM8</accession>
<feature type="non-terminal residue" evidence="1">
    <location>
        <position position="1"/>
    </location>
</feature>
<evidence type="ECO:0000313" key="1">
    <source>
        <dbReference type="EMBL" id="MES1921981.1"/>
    </source>
</evidence>
<gene>
    <name evidence="1" type="ORF">MHBO_003506</name>
</gene>
<keyword evidence="2" id="KW-1185">Reference proteome</keyword>
<feature type="non-terminal residue" evidence="1">
    <location>
        <position position="270"/>
    </location>
</feature>
<organism evidence="1 2">
    <name type="scientific">Bonamia ostreae</name>
    <dbReference type="NCBI Taxonomy" id="126728"/>
    <lineage>
        <taxon>Eukaryota</taxon>
        <taxon>Sar</taxon>
        <taxon>Rhizaria</taxon>
        <taxon>Endomyxa</taxon>
        <taxon>Ascetosporea</taxon>
        <taxon>Haplosporida</taxon>
        <taxon>Bonamia</taxon>
    </lineage>
</organism>
<name>A0ABV2AQM8_9EUKA</name>
<dbReference type="EMBL" id="JBDODL010002020">
    <property type="protein sequence ID" value="MES1921981.1"/>
    <property type="molecule type" value="Genomic_DNA"/>
</dbReference>
<protein>
    <submittedName>
        <fullName evidence="1">Uncharacterized protein</fullName>
    </submittedName>
</protein>